<dbReference type="Proteomes" id="UP000287166">
    <property type="component" value="Unassembled WGS sequence"/>
</dbReference>
<sequence length="353" mass="37756">MQTTVAVADEVPHRFRIVPLRETRGAVPLLSESTARDPPASSQNGVLREWAAKLRHVRTKSTGSSLLSAKKALSASLDAPAPCAESVGRITVSTETIQRVDAIPDPARRKTVGWIQATALEAIKDVEDGQGARTTSRHTSIPAGRKRARSSTISEGAPGRRTTDGNALVASRARASDRLERDLGTRRHAIYAFPSRGDDAQFAGGTTDNIVAPSYFESPPPPLPKREPMDALGGSAQWSGVGTLKSALRPTRTVLGDLDVNVPLPQFVPAVDSTTYPARPAPPAVPFRVSLLPLNIKKKRDTIDEVIRAGLAAAAVTEDAEKRSLAIMSGLVREIDADIRSWNNISLHLVISS</sequence>
<evidence type="ECO:0000256" key="1">
    <source>
        <dbReference type="SAM" id="MobiDB-lite"/>
    </source>
</evidence>
<proteinExistence type="predicted"/>
<dbReference type="InParanoid" id="A0A401G9W9"/>
<dbReference type="GeneID" id="38775879"/>
<evidence type="ECO:0000313" key="3">
    <source>
        <dbReference type="Proteomes" id="UP000287166"/>
    </source>
</evidence>
<organism evidence="2 3">
    <name type="scientific">Sparassis crispa</name>
    <dbReference type="NCBI Taxonomy" id="139825"/>
    <lineage>
        <taxon>Eukaryota</taxon>
        <taxon>Fungi</taxon>
        <taxon>Dikarya</taxon>
        <taxon>Basidiomycota</taxon>
        <taxon>Agaricomycotina</taxon>
        <taxon>Agaricomycetes</taxon>
        <taxon>Polyporales</taxon>
        <taxon>Sparassidaceae</taxon>
        <taxon>Sparassis</taxon>
    </lineage>
</organism>
<keyword evidence="3" id="KW-1185">Reference proteome</keyword>
<comment type="caution">
    <text evidence="2">The sequence shown here is derived from an EMBL/GenBank/DDBJ whole genome shotgun (WGS) entry which is preliminary data.</text>
</comment>
<protein>
    <submittedName>
        <fullName evidence="2">Uncharacterized protein</fullName>
    </submittedName>
</protein>
<dbReference type="AlphaFoldDB" id="A0A401G9W9"/>
<evidence type="ECO:0000313" key="2">
    <source>
        <dbReference type="EMBL" id="GBE78962.1"/>
    </source>
</evidence>
<feature type="region of interest" description="Disordered" evidence="1">
    <location>
        <begin position="128"/>
        <end position="173"/>
    </location>
</feature>
<name>A0A401G9W9_9APHY</name>
<reference evidence="2 3" key="1">
    <citation type="journal article" date="2018" name="Sci. Rep.">
        <title>Genome sequence of the cauliflower mushroom Sparassis crispa (Hanabiratake) and its association with beneficial usage.</title>
        <authorList>
            <person name="Kiyama R."/>
            <person name="Furutani Y."/>
            <person name="Kawaguchi K."/>
            <person name="Nakanishi T."/>
        </authorList>
    </citation>
    <scope>NUCLEOTIDE SEQUENCE [LARGE SCALE GENOMIC DNA]</scope>
</reference>
<dbReference type="RefSeq" id="XP_027609875.1">
    <property type="nucleotide sequence ID" value="XM_027754074.1"/>
</dbReference>
<dbReference type="OrthoDB" id="10677323at2759"/>
<gene>
    <name evidence="2" type="ORF">SCP_0201590</name>
</gene>
<dbReference type="EMBL" id="BFAD01000002">
    <property type="protein sequence ID" value="GBE78962.1"/>
    <property type="molecule type" value="Genomic_DNA"/>
</dbReference>
<accession>A0A401G9W9</accession>